<name>A0A533Q6D1_9BACT</name>
<comment type="caution">
    <text evidence="5">The sequence shown here is derived from an EMBL/GenBank/DDBJ whole genome shotgun (WGS) entry which is preliminary data.</text>
</comment>
<dbReference type="PANTHER" id="PTHR43318:SF1">
    <property type="entry name" value="POLYSACCHARIDE BIOSYNTHESIS PROTEIN EPSC-RELATED"/>
    <property type="match status" value="1"/>
</dbReference>
<accession>A0A533Q6D1</accession>
<evidence type="ECO:0000256" key="1">
    <source>
        <dbReference type="ARBA" id="ARBA00007430"/>
    </source>
</evidence>
<dbReference type="EMBL" id="SULG01000126">
    <property type="protein sequence ID" value="TLD40153.1"/>
    <property type="molecule type" value="Genomic_DNA"/>
</dbReference>
<evidence type="ECO:0000313" key="6">
    <source>
        <dbReference type="Proteomes" id="UP000319783"/>
    </source>
</evidence>
<dbReference type="AlphaFoldDB" id="A0A533Q6D1"/>
<dbReference type="InterPro" id="IPR051203">
    <property type="entry name" value="Polysaccharide_Synthase-Rel"/>
</dbReference>
<dbReference type="InterPro" id="IPR036291">
    <property type="entry name" value="NAD(P)-bd_dom_sf"/>
</dbReference>
<evidence type="ECO:0000313" key="5">
    <source>
        <dbReference type="EMBL" id="TLD40153.1"/>
    </source>
</evidence>
<feature type="transmembrane region" description="Helical" evidence="3">
    <location>
        <begin position="6"/>
        <end position="23"/>
    </location>
</feature>
<dbReference type="PANTHER" id="PTHR43318">
    <property type="entry name" value="UDP-N-ACETYLGLUCOSAMINE 4,6-DEHYDRATASE"/>
    <property type="match status" value="1"/>
</dbReference>
<dbReference type="SUPFAM" id="SSF51735">
    <property type="entry name" value="NAD(P)-binding Rossmann-fold domains"/>
    <property type="match status" value="2"/>
</dbReference>
<dbReference type="Pfam" id="PF13727">
    <property type="entry name" value="CoA_binding_3"/>
    <property type="match status" value="1"/>
</dbReference>
<feature type="region of interest" description="Disordered" evidence="2">
    <location>
        <begin position="317"/>
        <end position="339"/>
    </location>
</feature>
<feature type="domain" description="Polysaccharide biosynthesis protein CapD-like" evidence="4">
    <location>
        <begin position="261"/>
        <end position="306"/>
    </location>
</feature>
<comment type="similarity">
    <text evidence="1">Belongs to the polysaccharide synthase family.</text>
</comment>
<proteinExistence type="inferred from homology"/>
<dbReference type="CDD" id="cd05237">
    <property type="entry name" value="UDP_invert_4-6DH_SDR_e"/>
    <property type="match status" value="1"/>
</dbReference>
<organism evidence="5 6">
    <name type="scientific">Candidatus Jettenia ecosi</name>
    <dbReference type="NCBI Taxonomy" id="2494326"/>
    <lineage>
        <taxon>Bacteria</taxon>
        <taxon>Pseudomonadati</taxon>
        <taxon>Planctomycetota</taxon>
        <taxon>Candidatus Brocadiia</taxon>
        <taxon>Candidatus Brocadiales</taxon>
        <taxon>Candidatus Brocadiaceae</taxon>
        <taxon>Candidatus Jettenia</taxon>
    </lineage>
</organism>
<protein>
    <submittedName>
        <fullName evidence="5">UDP-N-acetylglucosamine 4,6-dehydratase</fullName>
    </submittedName>
</protein>
<sequence>MILRILPLFLVIKLAVFFYFKLYKITWRSIGIHNLLTIVKVIVLSELALAVLILIPFSTSFDRHLSALLSFHVPVSGFPKSIYLLDGFITFLFLCGLRASKRVFLEVIRKGNTAAIGKRALIIGAGNSGEMILRDMTKQDICDYTPVGFLDDDKNKIGMNIYGLKVLGKICQIKDVVSKYRVDVVIIAIPSLNYKALKAVYNSIKNAMVTTIKIVPRIYDFHKPMITMRSLEDIRIEDLLGRQSVSVDYKGIEGFLQNKVVLVTGAGGSIGSEITLQVCSFQPERIILFDIDETELHTMRIKLERMFPDLFHDQSREYHGNGDSGNGQKGKGEKEKDASGNMCWENLNRRDSQAKNRVVFITGDIRDEDVVKEVFEVFQPQIVFHAAAYKHVPMMEYNPKEAVKVNMFGTHEMVKASILYHAEKFILISTDKAVSPTSVMGATKRMAEYICKAFNGDEGQGLGVRGQNGRDYKKTEFVSVRFGNVLGSRGSVLPMFLEQLKRGGPLTVTHKDMKRYFMTIPEAVSLVLQASVIGKGGEVLVLDMGDPVRIVTLAEELIKIHGMKPYHDITIEFVGLRPGEKLFEELLTAEEGTTSSKHEKIFIAKNAEKYSREEIEQILEEFEILLKEPLTGKNRSIRGVLKKYVRYYEETSDERQIGNDRRYVDSENTCEQQVAKG</sequence>
<feature type="transmembrane region" description="Helical" evidence="3">
    <location>
        <begin position="35"/>
        <end position="61"/>
    </location>
</feature>
<gene>
    <name evidence="5" type="ORF">JETT_3578</name>
</gene>
<evidence type="ECO:0000256" key="2">
    <source>
        <dbReference type="SAM" id="MobiDB-lite"/>
    </source>
</evidence>
<dbReference type="InterPro" id="IPR003869">
    <property type="entry name" value="Polysac_CapD-like"/>
</dbReference>
<evidence type="ECO:0000256" key="3">
    <source>
        <dbReference type="SAM" id="Phobius"/>
    </source>
</evidence>
<keyword evidence="3" id="KW-1133">Transmembrane helix</keyword>
<reference evidence="5 6" key="1">
    <citation type="submission" date="2019-04" db="EMBL/GenBank/DDBJ databases">
        <title>Genome of a novel bacterium Candidatus Jettenia ecosi reconstructed from metagenome of an anammox bioreactor.</title>
        <authorList>
            <person name="Mardanov A.V."/>
            <person name="Beletsky A.V."/>
            <person name="Ravin N.V."/>
            <person name="Botchkova E.A."/>
            <person name="Litti Y.V."/>
            <person name="Nozhevnikova A.N."/>
        </authorList>
    </citation>
    <scope>NUCLEOTIDE SEQUENCE [LARGE SCALE GENOMIC DNA]</scope>
    <source>
        <strain evidence="5">J2</strain>
    </source>
</reference>
<dbReference type="Gene3D" id="3.40.50.720">
    <property type="entry name" value="NAD(P)-binding Rossmann-like Domain"/>
    <property type="match status" value="3"/>
</dbReference>
<dbReference type="Proteomes" id="UP000319783">
    <property type="component" value="Unassembled WGS sequence"/>
</dbReference>
<evidence type="ECO:0000259" key="4">
    <source>
        <dbReference type="Pfam" id="PF02719"/>
    </source>
</evidence>
<keyword evidence="3" id="KW-0472">Membrane</keyword>
<keyword evidence="3" id="KW-0812">Transmembrane</keyword>
<feature type="domain" description="Polysaccharide biosynthesis protein CapD-like" evidence="4">
    <location>
        <begin position="350"/>
        <end position="605"/>
    </location>
</feature>
<dbReference type="Pfam" id="PF02719">
    <property type="entry name" value="Polysacc_synt_2"/>
    <property type="match status" value="2"/>
</dbReference>